<protein>
    <submittedName>
        <fullName evidence="3">ATP-binding protein</fullName>
    </submittedName>
</protein>
<keyword evidence="3" id="KW-0547">Nucleotide-binding</keyword>
<dbReference type="OrthoDB" id="3478281at2"/>
<dbReference type="PANTHER" id="PTHR35526">
    <property type="entry name" value="ANTI-SIGMA-F FACTOR RSBW-RELATED"/>
    <property type="match status" value="1"/>
</dbReference>
<keyword evidence="1" id="KW-0723">Serine/threonine-protein kinase</keyword>
<dbReference type="Proteomes" id="UP000294513">
    <property type="component" value="Unassembled WGS sequence"/>
</dbReference>
<feature type="domain" description="Histidine kinase/HSP90-like ATPase" evidence="2">
    <location>
        <begin position="22"/>
        <end position="114"/>
    </location>
</feature>
<organism evidence="3 4">
    <name type="scientific">Actinomadura rubrisoli</name>
    <dbReference type="NCBI Taxonomy" id="2530368"/>
    <lineage>
        <taxon>Bacteria</taxon>
        <taxon>Bacillati</taxon>
        <taxon>Actinomycetota</taxon>
        <taxon>Actinomycetes</taxon>
        <taxon>Streptosporangiales</taxon>
        <taxon>Thermomonosporaceae</taxon>
        <taxon>Actinomadura</taxon>
    </lineage>
</organism>
<accession>A0A4R5ATH6</accession>
<dbReference type="CDD" id="cd16936">
    <property type="entry name" value="HATPase_RsbW-like"/>
    <property type="match status" value="1"/>
</dbReference>
<dbReference type="PANTHER" id="PTHR35526:SF3">
    <property type="entry name" value="ANTI-SIGMA-F FACTOR RSBW"/>
    <property type="match status" value="1"/>
</dbReference>
<keyword evidence="1" id="KW-0418">Kinase</keyword>
<dbReference type="InterPro" id="IPR050267">
    <property type="entry name" value="Anti-sigma-factor_SerPK"/>
</dbReference>
<keyword evidence="3" id="KW-0067">ATP-binding</keyword>
<dbReference type="InterPro" id="IPR036890">
    <property type="entry name" value="HATPase_C_sf"/>
</dbReference>
<keyword evidence="1" id="KW-0808">Transferase</keyword>
<evidence type="ECO:0000256" key="1">
    <source>
        <dbReference type="ARBA" id="ARBA00022527"/>
    </source>
</evidence>
<proteinExistence type="predicted"/>
<keyword evidence="4" id="KW-1185">Reference proteome</keyword>
<dbReference type="SUPFAM" id="SSF55874">
    <property type="entry name" value="ATPase domain of HSP90 chaperone/DNA topoisomerase II/histidine kinase"/>
    <property type="match status" value="1"/>
</dbReference>
<dbReference type="GO" id="GO:0005524">
    <property type="term" value="F:ATP binding"/>
    <property type="evidence" value="ECO:0007669"/>
    <property type="project" value="UniProtKB-KW"/>
</dbReference>
<dbReference type="RefSeq" id="WP_131899837.1">
    <property type="nucleotide sequence ID" value="NZ_SMKU01000226.1"/>
</dbReference>
<comment type="caution">
    <text evidence="3">The sequence shown here is derived from an EMBL/GenBank/DDBJ whole genome shotgun (WGS) entry which is preliminary data.</text>
</comment>
<reference evidence="3 4" key="1">
    <citation type="submission" date="2019-03" db="EMBL/GenBank/DDBJ databases">
        <title>Draft genome sequences of novel Actinobacteria.</title>
        <authorList>
            <person name="Sahin N."/>
            <person name="Ay H."/>
            <person name="Saygin H."/>
        </authorList>
    </citation>
    <scope>NUCLEOTIDE SEQUENCE [LARGE SCALE GENOMIC DNA]</scope>
    <source>
        <strain evidence="3 4">H3C3</strain>
    </source>
</reference>
<evidence type="ECO:0000313" key="3">
    <source>
        <dbReference type="EMBL" id="TDD75129.1"/>
    </source>
</evidence>
<name>A0A4R5ATH6_9ACTN</name>
<gene>
    <name evidence="3" type="ORF">E1298_31775</name>
</gene>
<dbReference type="Pfam" id="PF13581">
    <property type="entry name" value="HATPase_c_2"/>
    <property type="match status" value="1"/>
</dbReference>
<dbReference type="Gene3D" id="3.30.565.10">
    <property type="entry name" value="Histidine kinase-like ATPase, C-terminal domain"/>
    <property type="match status" value="1"/>
</dbReference>
<sequence>MLTAMPCMPAASDVQRWRRAFPGEPVQAAAARCFTAALLAGCPILDDLLLAVDELVVNALRHTKSGQSGGSFTVEIARWDGAVAVAVIDEGAPSEPVASAAADDAECGRGLLAVSLTADGWGWFGNDRSRIVAALFTAAETSAQGAA</sequence>
<dbReference type="AlphaFoldDB" id="A0A4R5ATH6"/>
<dbReference type="EMBL" id="SMKU01000226">
    <property type="protein sequence ID" value="TDD75129.1"/>
    <property type="molecule type" value="Genomic_DNA"/>
</dbReference>
<dbReference type="GO" id="GO:0004674">
    <property type="term" value="F:protein serine/threonine kinase activity"/>
    <property type="evidence" value="ECO:0007669"/>
    <property type="project" value="UniProtKB-KW"/>
</dbReference>
<evidence type="ECO:0000259" key="2">
    <source>
        <dbReference type="Pfam" id="PF13581"/>
    </source>
</evidence>
<evidence type="ECO:0000313" key="4">
    <source>
        <dbReference type="Proteomes" id="UP000294513"/>
    </source>
</evidence>
<dbReference type="InterPro" id="IPR003594">
    <property type="entry name" value="HATPase_dom"/>
</dbReference>